<dbReference type="Gene3D" id="2.40.50.100">
    <property type="match status" value="2"/>
</dbReference>
<reference evidence="7 8" key="1">
    <citation type="submission" date="2023-09" db="EMBL/GenBank/DDBJ databases">
        <title>Complete Genome and Methylome dissection of Bacillus brevis NEB573 original source of BbsI restriction endonuclease.</title>
        <authorList>
            <person name="Fomenkov A."/>
            <person name="Roberts R.D."/>
        </authorList>
    </citation>
    <scope>NUCLEOTIDE SEQUENCE [LARGE SCALE GENOMIC DNA]</scope>
    <source>
        <strain evidence="7 8">NEB573</strain>
    </source>
</reference>
<evidence type="ECO:0000256" key="1">
    <source>
        <dbReference type="ARBA" id="ARBA00004196"/>
    </source>
</evidence>
<feature type="chain" id="PRO_5045190885" evidence="4">
    <location>
        <begin position="25"/>
        <end position="398"/>
    </location>
</feature>
<dbReference type="Pfam" id="PF25917">
    <property type="entry name" value="BSH_RND"/>
    <property type="match status" value="1"/>
</dbReference>
<protein>
    <submittedName>
        <fullName evidence="7">Efflux RND transporter periplasmic adaptor subunit</fullName>
    </submittedName>
</protein>
<comment type="subcellular location">
    <subcellularLocation>
        <location evidence="1">Cell envelope</location>
    </subcellularLocation>
</comment>
<evidence type="ECO:0000259" key="5">
    <source>
        <dbReference type="Pfam" id="PF25917"/>
    </source>
</evidence>
<dbReference type="InterPro" id="IPR050465">
    <property type="entry name" value="UPF0194_transport"/>
</dbReference>
<feature type="domain" description="YknX-like beta-barrel" evidence="6">
    <location>
        <begin position="308"/>
        <end position="384"/>
    </location>
</feature>
<dbReference type="EMBL" id="CP134050">
    <property type="protein sequence ID" value="WNC14159.1"/>
    <property type="molecule type" value="Genomic_DNA"/>
</dbReference>
<dbReference type="Gene3D" id="1.10.287.470">
    <property type="entry name" value="Helix hairpin bin"/>
    <property type="match status" value="2"/>
</dbReference>
<feature type="coiled-coil region" evidence="3">
    <location>
        <begin position="125"/>
        <end position="197"/>
    </location>
</feature>
<accession>A0ABY9T3U0</accession>
<dbReference type="SUPFAM" id="SSF111369">
    <property type="entry name" value="HlyD-like secretion proteins"/>
    <property type="match status" value="2"/>
</dbReference>
<evidence type="ECO:0000313" key="7">
    <source>
        <dbReference type="EMBL" id="WNC14159.1"/>
    </source>
</evidence>
<dbReference type="PANTHER" id="PTHR32347:SF23">
    <property type="entry name" value="BLL5650 PROTEIN"/>
    <property type="match status" value="1"/>
</dbReference>
<dbReference type="Gene3D" id="2.40.30.170">
    <property type="match status" value="1"/>
</dbReference>
<evidence type="ECO:0000313" key="8">
    <source>
        <dbReference type="Proteomes" id="UP001256827"/>
    </source>
</evidence>
<keyword evidence="4" id="KW-0732">Signal</keyword>
<dbReference type="InterPro" id="IPR058625">
    <property type="entry name" value="MdtA-like_BSH"/>
</dbReference>
<evidence type="ECO:0000256" key="2">
    <source>
        <dbReference type="ARBA" id="ARBA00023054"/>
    </source>
</evidence>
<sequence>MKRMIAPILACGILALLPGCSVFSQSGPALSGTIEAEEWPIVAEVGGLVKEVKVDEGSRVKAGQELAVIDERSYQLGVAEARAALDQATARLEEAKAGTRDASIQKGIASVQQASANVRMAEARQRQADAGISRAKEQLEQAKSQLEGAQQTLAYQQKRLAETTALFQQGAVSKKDLETQQEAVSQAQTQVNQLAAQAAAAQAGYVSAQQEVAAASAQTGTAQAQQAGAAADLDLLKEGSTDYTIRALLAAQQQAEAKLDQAMLQMEKTKITAPADGIVLRSSIEQGEVAKAGANLFAMMKADQLKLKVYIPEADLNLVHTGQQVGIQVDAYPDERFAGTIQFISDKAEFTPKNVQTPDERTKLVFAVTIRIADSQGKIKPGMPADVLLSESAKGEGQ</sequence>
<name>A0ABY9T3U0_BREBE</name>
<proteinExistence type="predicted"/>
<dbReference type="PANTHER" id="PTHR32347">
    <property type="entry name" value="EFFLUX SYSTEM COMPONENT YKNX-RELATED"/>
    <property type="match status" value="1"/>
</dbReference>
<dbReference type="Pfam" id="PF25990">
    <property type="entry name" value="Beta-barrel_YknX"/>
    <property type="match status" value="1"/>
</dbReference>
<organism evidence="7 8">
    <name type="scientific">Brevibacillus brevis</name>
    <name type="common">Bacillus brevis</name>
    <dbReference type="NCBI Taxonomy" id="1393"/>
    <lineage>
        <taxon>Bacteria</taxon>
        <taxon>Bacillati</taxon>
        <taxon>Bacillota</taxon>
        <taxon>Bacilli</taxon>
        <taxon>Bacillales</taxon>
        <taxon>Paenibacillaceae</taxon>
        <taxon>Brevibacillus</taxon>
    </lineage>
</organism>
<feature type="domain" description="Multidrug resistance protein MdtA-like barrel-sandwich hybrid" evidence="5">
    <location>
        <begin position="41"/>
        <end position="298"/>
    </location>
</feature>
<dbReference type="PRINTS" id="PR01490">
    <property type="entry name" value="RTXTOXIND"/>
</dbReference>
<gene>
    <name evidence="7" type="ORF">RGB73_26335</name>
</gene>
<feature type="signal peptide" evidence="4">
    <location>
        <begin position="1"/>
        <end position="24"/>
    </location>
</feature>
<evidence type="ECO:0000256" key="4">
    <source>
        <dbReference type="SAM" id="SignalP"/>
    </source>
</evidence>
<dbReference type="RefSeq" id="WP_310766103.1">
    <property type="nucleotide sequence ID" value="NZ_CP134050.1"/>
</dbReference>
<evidence type="ECO:0000259" key="6">
    <source>
        <dbReference type="Pfam" id="PF25990"/>
    </source>
</evidence>
<keyword evidence="8" id="KW-1185">Reference proteome</keyword>
<evidence type="ECO:0000256" key="3">
    <source>
        <dbReference type="SAM" id="Coils"/>
    </source>
</evidence>
<feature type="coiled-coil region" evidence="3">
    <location>
        <begin position="245"/>
        <end position="272"/>
    </location>
</feature>
<dbReference type="Proteomes" id="UP001256827">
    <property type="component" value="Chromosome"/>
</dbReference>
<dbReference type="InterPro" id="IPR058636">
    <property type="entry name" value="Beta-barrel_YknX"/>
</dbReference>
<keyword evidence="2 3" id="KW-0175">Coiled coil</keyword>